<feature type="transmembrane region" description="Helical" evidence="5">
    <location>
        <begin position="67"/>
        <end position="87"/>
    </location>
</feature>
<accession>A0A1H7L4X8</accession>
<keyword evidence="2 5" id="KW-0812">Transmembrane</keyword>
<dbReference type="GO" id="GO:0016020">
    <property type="term" value="C:membrane"/>
    <property type="evidence" value="ECO:0007669"/>
    <property type="project" value="UniProtKB-SubCell"/>
</dbReference>
<gene>
    <name evidence="6" type="ORF">SAMN05192542_104187</name>
</gene>
<dbReference type="STRING" id="416943.SAMN05445871_3990"/>
<keyword evidence="7" id="KW-1185">Reference proteome</keyword>
<evidence type="ECO:0000256" key="4">
    <source>
        <dbReference type="ARBA" id="ARBA00023136"/>
    </source>
</evidence>
<evidence type="ECO:0000313" key="7">
    <source>
        <dbReference type="Proteomes" id="UP000199120"/>
    </source>
</evidence>
<reference evidence="7" key="1">
    <citation type="submission" date="2016-10" db="EMBL/GenBank/DDBJ databases">
        <authorList>
            <person name="Varghese N."/>
            <person name="Submissions S."/>
        </authorList>
    </citation>
    <scope>NUCLEOTIDE SEQUENCE [LARGE SCALE GENOMIC DNA]</scope>
    <source>
        <strain evidence="7">LMG 26416</strain>
    </source>
</reference>
<sequence length="152" mass="16607">MAQRTEQYPSGMTAARAAARPDYRAADFGLLWLRVAASLLILAVHGVPKVLHFHAQLAVIEDPFHLGRWSSLLFAIFAEALCPWFVIAGVAARAAAVPLLVVTLIALAMVHRAWSLEEGQFAWMLLILYGTVVIAGPGQIRLRGARARRSQP</sequence>
<keyword evidence="3 5" id="KW-1133">Transmembrane helix</keyword>
<name>A0A1H7L4X8_9BURK</name>
<keyword evidence="4 5" id="KW-0472">Membrane</keyword>
<dbReference type="Pfam" id="PF07681">
    <property type="entry name" value="DoxX"/>
    <property type="match status" value="1"/>
</dbReference>
<dbReference type="AlphaFoldDB" id="A0A1H7L4X8"/>
<feature type="transmembrane region" description="Helical" evidence="5">
    <location>
        <begin position="94"/>
        <end position="114"/>
    </location>
</feature>
<protein>
    <submittedName>
        <fullName evidence="6">Putative oxidoreductase</fullName>
    </submittedName>
</protein>
<proteinExistence type="predicted"/>
<feature type="transmembrane region" description="Helical" evidence="5">
    <location>
        <begin position="120"/>
        <end position="140"/>
    </location>
</feature>
<comment type="subcellular location">
    <subcellularLocation>
        <location evidence="1">Membrane</location>
        <topology evidence="1">Multi-pass membrane protein</topology>
    </subcellularLocation>
</comment>
<evidence type="ECO:0000256" key="3">
    <source>
        <dbReference type="ARBA" id="ARBA00022989"/>
    </source>
</evidence>
<dbReference type="Proteomes" id="UP000199120">
    <property type="component" value="Unassembled WGS sequence"/>
</dbReference>
<evidence type="ECO:0000313" key="6">
    <source>
        <dbReference type="EMBL" id="SEK94028.1"/>
    </source>
</evidence>
<feature type="transmembrane region" description="Helical" evidence="5">
    <location>
        <begin position="28"/>
        <end position="47"/>
    </location>
</feature>
<evidence type="ECO:0000256" key="1">
    <source>
        <dbReference type="ARBA" id="ARBA00004141"/>
    </source>
</evidence>
<evidence type="ECO:0000256" key="2">
    <source>
        <dbReference type="ARBA" id="ARBA00022692"/>
    </source>
</evidence>
<dbReference type="InterPro" id="IPR032808">
    <property type="entry name" value="DoxX"/>
</dbReference>
<organism evidence="6 7">
    <name type="scientific">Paraburkholderia caballeronis</name>
    <dbReference type="NCBI Taxonomy" id="416943"/>
    <lineage>
        <taxon>Bacteria</taxon>
        <taxon>Pseudomonadati</taxon>
        <taxon>Pseudomonadota</taxon>
        <taxon>Betaproteobacteria</taxon>
        <taxon>Burkholderiales</taxon>
        <taxon>Burkholderiaceae</taxon>
        <taxon>Paraburkholderia</taxon>
    </lineage>
</organism>
<dbReference type="EMBL" id="FOAJ01000004">
    <property type="protein sequence ID" value="SEK94028.1"/>
    <property type="molecule type" value="Genomic_DNA"/>
</dbReference>
<evidence type="ECO:0000256" key="5">
    <source>
        <dbReference type="SAM" id="Phobius"/>
    </source>
</evidence>